<dbReference type="OrthoDB" id="1826980at2"/>
<evidence type="ECO:0000313" key="5">
    <source>
        <dbReference type="EMBL" id="OWQ98363.1"/>
    </source>
</evidence>
<sequence length="517" mass="57856">MRTLGPIGHLSAEVRKLLEIDEEEALLGKVRKKRKPTKDDEKTRKASGGRFTQEPDFSFPGPFSDRPVSANGRVSLHFSRDVVTKGANGSSILHLAAGPKRLTPSAPADHDNYVSRPEAVMTISAANFEDYAGREAALELAGDGKVALFTNISPEPAVRSDYWRKVHEHERTPKPDAVEFYGAHLPASSWRQIAAIEDLPAKIRELAAKMATTKGNKSHKKKPDAELVMGRAEAGKLLAVIRKEVGAWDRKKSPIRIRQGRGGRTQFRYTAEFPQGIDTTARLRITAEFCQELDAKGVMYTAAIHAPDAHNDERNFHLHVATHDRPARRLEDGRWDFEVREVVPGQWNRFRYPYRQPKIAALSRDPAGGNPREYAASEIYRMREKFADLCNTELKLAGCGRLFDPRTYEKMGIDQPPTERLGPQSSALETAGIPTAKGSRNAEILWTAELQRNLKMCNKAQKTREKLRAHVENALKALDGVICPLLSGPKLMIFWITKEIMNAEQEASPGRDYWQAA</sequence>
<feature type="domain" description="MobA/MobL protein" evidence="4">
    <location>
        <begin position="270"/>
        <end position="429"/>
    </location>
</feature>
<feature type="region of interest" description="Disordered" evidence="3">
    <location>
        <begin position="25"/>
        <end position="65"/>
    </location>
</feature>
<organism evidence="5 6">
    <name type="scientific">Sphingopyxis witflariensis</name>
    <dbReference type="NCBI Taxonomy" id="173675"/>
    <lineage>
        <taxon>Bacteria</taxon>
        <taxon>Pseudomonadati</taxon>
        <taxon>Pseudomonadota</taxon>
        <taxon>Alphaproteobacteria</taxon>
        <taxon>Sphingomonadales</taxon>
        <taxon>Sphingomonadaceae</taxon>
        <taxon>Sphingopyxis</taxon>
    </lineage>
</organism>
<dbReference type="Pfam" id="PF03389">
    <property type="entry name" value="MobA_MobL"/>
    <property type="match status" value="1"/>
</dbReference>
<keyword evidence="2" id="KW-0184">Conjugation</keyword>
<dbReference type="Gene3D" id="3.30.930.30">
    <property type="match status" value="1"/>
</dbReference>
<comment type="similarity">
    <text evidence="1">Belongs to the MobA/MobL family.</text>
</comment>
<dbReference type="Proteomes" id="UP000197097">
    <property type="component" value="Unassembled WGS sequence"/>
</dbReference>
<dbReference type="EMBL" id="NISJ01000003">
    <property type="protein sequence ID" value="OWQ98363.1"/>
    <property type="molecule type" value="Genomic_DNA"/>
</dbReference>
<dbReference type="InterPro" id="IPR005053">
    <property type="entry name" value="MobA_MobL"/>
</dbReference>
<evidence type="ECO:0000256" key="1">
    <source>
        <dbReference type="ARBA" id="ARBA00010873"/>
    </source>
</evidence>
<comment type="caution">
    <text evidence="5">The sequence shown here is derived from an EMBL/GenBank/DDBJ whole genome shotgun (WGS) entry which is preliminary data.</text>
</comment>
<name>A0A246JZB3_9SPHN</name>
<reference evidence="5 6" key="1">
    <citation type="journal article" date="2002" name="Int. J. Syst. Evol. Microbiol.">
        <title>Sphingopyxis witflariensis sp. nov., isolated from activated sludge.</title>
        <authorList>
            <person name="Kampfer P."/>
            <person name="Witzenberger R."/>
            <person name="Denner E.B."/>
            <person name="Busse H.J."/>
            <person name="Neef A."/>
        </authorList>
    </citation>
    <scope>NUCLEOTIDE SEQUENCE [LARGE SCALE GENOMIC DNA]</scope>
    <source>
        <strain evidence="5 6">DSM 14551</strain>
    </source>
</reference>
<accession>A0A246JZB3</accession>
<proteinExistence type="inferred from homology"/>
<evidence type="ECO:0000256" key="2">
    <source>
        <dbReference type="ARBA" id="ARBA00022971"/>
    </source>
</evidence>
<keyword evidence="6" id="KW-1185">Reference proteome</keyword>
<evidence type="ECO:0000313" key="6">
    <source>
        <dbReference type="Proteomes" id="UP000197097"/>
    </source>
</evidence>
<dbReference type="AlphaFoldDB" id="A0A246JZB3"/>
<evidence type="ECO:0000256" key="3">
    <source>
        <dbReference type="SAM" id="MobiDB-lite"/>
    </source>
</evidence>
<evidence type="ECO:0000259" key="4">
    <source>
        <dbReference type="Pfam" id="PF03389"/>
    </source>
</evidence>
<gene>
    <name evidence="5" type="ORF">CDQ91_07670</name>
</gene>
<protein>
    <recommendedName>
        <fullName evidence="4">MobA/MobL protein domain-containing protein</fullName>
    </recommendedName>
</protein>
<dbReference type="RefSeq" id="WP_088472138.1">
    <property type="nucleotide sequence ID" value="NZ_NISJ01000003.1"/>
</dbReference>